<keyword evidence="1" id="KW-0812">Transmembrane</keyword>
<dbReference type="AlphaFoldDB" id="A0A6A6HN68"/>
<gene>
    <name evidence="2" type="ORF">EV356DRAFT_169678</name>
</gene>
<feature type="transmembrane region" description="Helical" evidence="1">
    <location>
        <begin position="91"/>
        <end position="110"/>
    </location>
</feature>
<evidence type="ECO:0000256" key="1">
    <source>
        <dbReference type="SAM" id="Phobius"/>
    </source>
</evidence>
<keyword evidence="1" id="KW-1133">Transmembrane helix</keyword>
<accession>A0A6A6HN68</accession>
<dbReference type="EMBL" id="ML991773">
    <property type="protein sequence ID" value="KAF2239299.1"/>
    <property type="molecule type" value="Genomic_DNA"/>
</dbReference>
<keyword evidence="3" id="KW-1185">Reference proteome</keyword>
<keyword evidence="1" id="KW-0472">Membrane</keyword>
<sequence length="119" mass="13652">MKSYTKPDEDFPFYVLSCRGCLGSSGSNITAASDAMLDCLHRLHPRILGYAHLPGLRHLAAANLAELLLRNPLLFYRYPRLKIKFRRLSKTIRLTILMVAMCAFALPITLRYKCCRHRN</sequence>
<dbReference type="Proteomes" id="UP000800092">
    <property type="component" value="Unassembled WGS sequence"/>
</dbReference>
<proteinExistence type="predicted"/>
<name>A0A6A6HN68_VIRVR</name>
<reference evidence="2" key="1">
    <citation type="journal article" date="2020" name="Stud. Mycol.">
        <title>101 Dothideomycetes genomes: a test case for predicting lifestyles and emergence of pathogens.</title>
        <authorList>
            <person name="Haridas S."/>
            <person name="Albert R."/>
            <person name="Binder M."/>
            <person name="Bloem J."/>
            <person name="Labutti K."/>
            <person name="Salamov A."/>
            <person name="Andreopoulos B."/>
            <person name="Baker S."/>
            <person name="Barry K."/>
            <person name="Bills G."/>
            <person name="Bluhm B."/>
            <person name="Cannon C."/>
            <person name="Castanera R."/>
            <person name="Culley D."/>
            <person name="Daum C."/>
            <person name="Ezra D."/>
            <person name="Gonzalez J."/>
            <person name="Henrissat B."/>
            <person name="Kuo A."/>
            <person name="Liang C."/>
            <person name="Lipzen A."/>
            <person name="Lutzoni F."/>
            <person name="Magnuson J."/>
            <person name="Mondo S."/>
            <person name="Nolan M."/>
            <person name="Ohm R."/>
            <person name="Pangilinan J."/>
            <person name="Park H.-J."/>
            <person name="Ramirez L."/>
            <person name="Alfaro M."/>
            <person name="Sun H."/>
            <person name="Tritt A."/>
            <person name="Yoshinaga Y."/>
            <person name="Zwiers L.-H."/>
            <person name="Turgeon B."/>
            <person name="Goodwin S."/>
            <person name="Spatafora J."/>
            <person name="Crous P."/>
            <person name="Grigoriev I."/>
        </authorList>
    </citation>
    <scope>NUCLEOTIDE SEQUENCE</scope>
    <source>
        <strain evidence="2">Tuck. ex Michener</strain>
    </source>
</reference>
<evidence type="ECO:0000313" key="3">
    <source>
        <dbReference type="Proteomes" id="UP000800092"/>
    </source>
</evidence>
<protein>
    <submittedName>
        <fullName evidence="2">Uncharacterized protein</fullName>
    </submittedName>
</protein>
<evidence type="ECO:0000313" key="2">
    <source>
        <dbReference type="EMBL" id="KAF2239299.1"/>
    </source>
</evidence>
<organism evidence="2 3">
    <name type="scientific">Viridothelium virens</name>
    <name type="common">Speckled blister lichen</name>
    <name type="synonym">Trypethelium virens</name>
    <dbReference type="NCBI Taxonomy" id="1048519"/>
    <lineage>
        <taxon>Eukaryota</taxon>
        <taxon>Fungi</taxon>
        <taxon>Dikarya</taxon>
        <taxon>Ascomycota</taxon>
        <taxon>Pezizomycotina</taxon>
        <taxon>Dothideomycetes</taxon>
        <taxon>Dothideomycetes incertae sedis</taxon>
        <taxon>Trypetheliales</taxon>
        <taxon>Trypetheliaceae</taxon>
        <taxon>Viridothelium</taxon>
    </lineage>
</organism>